<dbReference type="EMBL" id="CP076132">
    <property type="protein sequence ID" value="QWG01890.1"/>
    <property type="molecule type" value="Genomic_DNA"/>
</dbReference>
<dbReference type="InterPro" id="IPR036942">
    <property type="entry name" value="Beta-barrel_TonB_sf"/>
</dbReference>
<evidence type="ECO:0000256" key="8">
    <source>
        <dbReference type="PROSITE-ProRule" id="PRU01360"/>
    </source>
</evidence>
<dbReference type="Pfam" id="PF13715">
    <property type="entry name" value="CarbopepD_reg_2"/>
    <property type="match status" value="1"/>
</dbReference>
<keyword evidence="3 8" id="KW-1134">Transmembrane beta strand</keyword>
<evidence type="ECO:0000256" key="7">
    <source>
        <dbReference type="ARBA" id="ARBA00023237"/>
    </source>
</evidence>
<dbReference type="InterPro" id="IPR000531">
    <property type="entry name" value="Beta-barrel_TonB"/>
</dbReference>
<dbReference type="SUPFAM" id="SSF49464">
    <property type="entry name" value="Carboxypeptidase regulatory domain-like"/>
    <property type="match status" value="1"/>
</dbReference>
<keyword evidence="5 9" id="KW-0798">TonB box</keyword>
<dbReference type="Pfam" id="PF07715">
    <property type="entry name" value="Plug"/>
    <property type="match status" value="1"/>
</dbReference>
<dbReference type="Proteomes" id="UP000678679">
    <property type="component" value="Chromosome 1"/>
</dbReference>
<dbReference type="Pfam" id="PF00593">
    <property type="entry name" value="TonB_dep_Rec_b-barrel"/>
    <property type="match status" value="1"/>
</dbReference>
<keyword evidence="6 8" id="KW-0472">Membrane</keyword>
<keyword evidence="7 8" id="KW-0998">Cell outer membrane</keyword>
<comment type="subcellular location">
    <subcellularLocation>
        <location evidence="1 8">Cell outer membrane</location>
        <topology evidence="1 8">Multi-pass membrane protein</topology>
    </subcellularLocation>
</comment>
<evidence type="ECO:0000256" key="6">
    <source>
        <dbReference type="ARBA" id="ARBA00023136"/>
    </source>
</evidence>
<dbReference type="InterPro" id="IPR037066">
    <property type="entry name" value="Plug_dom_sf"/>
</dbReference>
<dbReference type="InterPro" id="IPR008969">
    <property type="entry name" value="CarboxyPept-like_regulatory"/>
</dbReference>
<gene>
    <name evidence="13" type="ORF">KMW28_20010</name>
</gene>
<evidence type="ECO:0000256" key="2">
    <source>
        <dbReference type="ARBA" id="ARBA00022448"/>
    </source>
</evidence>
<evidence type="ECO:0000256" key="3">
    <source>
        <dbReference type="ARBA" id="ARBA00022452"/>
    </source>
</evidence>
<dbReference type="AlphaFoldDB" id="A0AAX1N383"/>
<keyword evidence="2 8" id="KW-0813">Transport</keyword>
<feature type="signal peptide" evidence="10">
    <location>
        <begin position="1"/>
        <end position="21"/>
    </location>
</feature>
<keyword evidence="14" id="KW-1185">Reference proteome</keyword>
<dbReference type="Gene3D" id="2.60.40.1120">
    <property type="entry name" value="Carboxypeptidase-like, regulatory domain"/>
    <property type="match status" value="1"/>
</dbReference>
<feature type="domain" description="TonB-dependent receptor plug" evidence="12">
    <location>
        <begin position="114"/>
        <end position="238"/>
    </location>
</feature>
<sequence>MKKHILLFVSLLAFLWGTTYAQERTVTGTVADGSDPLPGVTVIVSGTSNGTITDLDGKFSLSVPEGASLTFSFVGYKTQTIPVGTQSNISVGMEVDAEELDEVVVTALGQQQDKKSLGYAVQGVETEDLTRTGNSGLAGAMQGKISGVDIKPSSGMPGASTQINIRGARSFTGNNAPLYVIDGMPIASNPDFSTGNSVSGADISNRAVDIDPNDIESINILKGQAAAALYGIRASNGVIIINTKSGKGQKGGRPVVRIANFTSFERVSRKPEYQTTYAQGFNGAHAQGSSMAWGPLVSELPNDPTYGGNSQGRPGLYRVSQRERAGLDPWVAPATYDNFGDYFRTGYTINTSASVSQATEHANYSVGLSNATQQGIAPSTGMNRWNAKGKFDATLNEHFTTGVSANYVTTTIDKLSAGNDASLAGVYAAPTSYDLKGIPDAEPEDQFSQIYYRSPTFDNPYWAARNNEFTESTNRFYGNAYIQYETDIKDNMDIRFKYQLGVDAYTTHYQDIFEYGHRAGAGYMSNYGVTNNVINSLTTLNFNWDISSESKFQAILGNEVNDTRKKTYEQNGNAFNFGGWKHITNTNVITANENQRDTRTVGFFASLTYSYRSMLYLTLTGRNDYVSNMPRGNRSFFYPSISASWVVSEMDFMDNLDKVSLLKVRASFAQVGQAGDYLDNYYQTPSYAGGWWSNPYPIQYPLNINNNNVNSFTRFQQINDPNLKPQNTASYEVGADLGFLNDRITLSYTYSRQNVTDQIFAVPLAASTGFSELYTNGGELHTDAHEVILTAIPVETQNFSWLINLNFSRIVSKVDKLADGVESIFLGGFVTPQVRAAAGYTYPVIYGSTFLRDDEGRILVEEDPNSPYRGMPKPGPAGIIGDVNPDFILGFTNTFNYKNWSLGATFEWKQGGEMYSGSNGLNNLYGVSKVTEDRTSTFVYDGYLADGSKNNIVRGGSTDPQAYQYLYSDIEGNIDEAYIYENSFIKLRELSLGYKFPKKLIKGTTTLGLSAFARNILIWTELPNFDPESSQGNTNMAGSFERFSMPNTNSFGFGVDITF</sequence>
<keyword evidence="4 8" id="KW-0812">Transmembrane</keyword>
<protein>
    <submittedName>
        <fullName evidence="13">SusC/RagA family TonB-linked outer membrane protein</fullName>
    </submittedName>
</protein>
<evidence type="ECO:0000256" key="5">
    <source>
        <dbReference type="ARBA" id="ARBA00023077"/>
    </source>
</evidence>
<evidence type="ECO:0000256" key="10">
    <source>
        <dbReference type="SAM" id="SignalP"/>
    </source>
</evidence>
<name>A0AAX1N383_9BACT</name>
<keyword evidence="10" id="KW-0732">Signal</keyword>
<dbReference type="Gene3D" id="2.40.170.20">
    <property type="entry name" value="TonB-dependent receptor, beta-barrel domain"/>
    <property type="match status" value="1"/>
</dbReference>
<dbReference type="KEGG" id="fya:KMW28_20010"/>
<dbReference type="Gene3D" id="2.170.130.10">
    <property type="entry name" value="TonB-dependent receptor, plug domain"/>
    <property type="match status" value="1"/>
</dbReference>
<dbReference type="NCBIfam" id="TIGR04057">
    <property type="entry name" value="SusC_RagA_signa"/>
    <property type="match status" value="1"/>
</dbReference>
<dbReference type="InterPro" id="IPR023996">
    <property type="entry name" value="TonB-dep_OMP_SusC/RagA"/>
</dbReference>
<evidence type="ECO:0000256" key="1">
    <source>
        <dbReference type="ARBA" id="ARBA00004571"/>
    </source>
</evidence>
<evidence type="ECO:0000256" key="9">
    <source>
        <dbReference type="RuleBase" id="RU003357"/>
    </source>
</evidence>
<accession>A0AAX1N383</accession>
<evidence type="ECO:0000259" key="11">
    <source>
        <dbReference type="Pfam" id="PF00593"/>
    </source>
</evidence>
<comment type="similarity">
    <text evidence="8 9">Belongs to the TonB-dependent receptor family.</text>
</comment>
<dbReference type="InterPro" id="IPR039426">
    <property type="entry name" value="TonB-dep_rcpt-like"/>
</dbReference>
<evidence type="ECO:0000313" key="13">
    <source>
        <dbReference type="EMBL" id="QWG01890.1"/>
    </source>
</evidence>
<dbReference type="NCBIfam" id="TIGR04056">
    <property type="entry name" value="OMP_RagA_SusC"/>
    <property type="match status" value="1"/>
</dbReference>
<reference evidence="13 14" key="1">
    <citation type="submission" date="2021-05" db="EMBL/GenBank/DDBJ databases">
        <title>Comparative genomic studies on the polysaccharide-degrading batcterial strains of the Flammeovirga genus.</title>
        <authorList>
            <person name="Zewei F."/>
            <person name="Zheng Z."/>
            <person name="Yu L."/>
            <person name="Ruyue G."/>
            <person name="Yanhong M."/>
            <person name="Yuanyuan C."/>
            <person name="Jingyan G."/>
            <person name="Wenjun H."/>
        </authorList>
    </citation>
    <scope>NUCLEOTIDE SEQUENCE [LARGE SCALE GENOMIC DNA]</scope>
    <source>
        <strain evidence="13 14">NBRC:100898</strain>
    </source>
</reference>
<evidence type="ECO:0000313" key="14">
    <source>
        <dbReference type="Proteomes" id="UP000678679"/>
    </source>
</evidence>
<evidence type="ECO:0000259" key="12">
    <source>
        <dbReference type="Pfam" id="PF07715"/>
    </source>
</evidence>
<feature type="chain" id="PRO_5043970816" evidence="10">
    <location>
        <begin position="22"/>
        <end position="1059"/>
    </location>
</feature>
<dbReference type="SUPFAM" id="SSF56935">
    <property type="entry name" value="Porins"/>
    <property type="match status" value="1"/>
</dbReference>
<dbReference type="FunFam" id="2.60.40.1120:FF:000003">
    <property type="entry name" value="Outer membrane protein Omp121"/>
    <property type="match status" value="1"/>
</dbReference>
<dbReference type="GO" id="GO:0009279">
    <property type="term" value="C:cell outer membrane"/>
    <property type="evidence" value="ECO:0007669"/>
    <property type="project" value="UniProtKB-SubCell"/>
</dbReference>
<organism evidence="13 14">
    <name type="scientific">Flammeovirga yaeyamensis</name>
    <dbReference type="NCBI Taxonomy" id="367791"/>
    <lineage>
        <taxon>Bacteria</taxon>
        <taxon>Pseudomonadati</taxon>
        <taxon>Bacteroidota</taxon>
        <taxon>Cytophagia</taxon>
        <taxon>Cytophagales</taxon>
        <taxon>Flammeovirgaceae</taxon>
        <taxon>Flammeovirga</taxon>
    </lineage>
</organism>
<dbReference type="InterPro" id="IPR012910">
    <property type="entry name" value="Plug_dom"/>
</dbReference>
<evidence type="ECO:0000256" key="4">
    <source>
        <dbReference type="ARBA" id="ARBA00022692"/>
    </source>
</evidence>
<proteinExistence type="inferred from homology"/>
<feature type="domain" description="TonB-dependent receptor-like beta-barrel" evidence="11">
    <location>
        <begin position="453"/>
        <end position="924"/>
    </location>
</feature>
<dbReference type="RefSeq" id="WP_169666324.1">
    <property type="nucleotide sequence ID" value="NZ_CP076132.1"/>
</dbReference>
<dbReference type="PROSITE" id="PS52016">
    <property type="entry name" value="TONB_DEPENDENT_REC_3"/>
    <property type="match status" value="1"/>
</dbReference>
<dbReference type="InterPro" id="IPR023997">
    <property type="entry name" value="TonB-dep_OMP_SusC/RagA_CS"/>
</dbReference>